<evidence type="ECO:0000313" key="10">
    <source>
        <dbReference type="EMBL" id="KIP08852.1"/>
    </source>
</evidence>
<dbReference type="InterPro" id="IPR003959">
    <property type="entry name" value="ATPase_AAA_core"/>
</dbReference>
<dbReference type="HOGENOM" id="CLU_004894_3_2_1"/>
<dbReference type="SUPFAM" id="SSF52540">
    <property type="entry name" value="P-loop containing nucleoside triphosphate hydrolases"/>
    <property type="match status" value="1"/>
</dbReference>
<comment type="similarity">
    <text evidence="8">Belongs to the activator 1 small subunits family. CTF18 subfamily.</text>
</comment>
<dbReference type="PANTHER" id="PTHR46765">
    <property type="entry name" value="P-LOOP CONTAINING NUCLEOSIDE TRIPHOSPHATE HYDROLASES SUPERFAMILY PROTEIN"/>
    <property type="match status" value="1"/>
</dbReference>
<evidence type="ECO:0000256" key="5">
    <source>
        <dbReference type="ARBA" id="ARBA00023125"/>
    </source>
</evidence>
<evidence type="ECO:0000256" key="6">
    <source>
        <dbReference type="ARBA" id="ARBA00023242"/>
    </source>
</evidence>
<reference evidence="10 11" key="1">
    <citation type="journal article" date="2014" name="PLoS Genet.">
        <title>Analysis of the Phlebiopsis gigantea genome, transcriptome and secretome provides insight into its pioneer colonization strategies of wood.</title>
        <authorList>
            <person name="Hori C."/>
            <person name="Ishida T."/>
            <person name="Igarashi K."/>
            <person name="Samejima M."/>
            <person name="Suzuki H."/>
            <person name="Master E."/>
            <person name="Ferreira P."/>
            <person name="Ruiz-Duenas F.J."/>
            <person name="Held B."/>
            <person name="Canessa P."/>
            <person name="Larrondo L.F."/>
            <person name="Schmoll M."/>
            <person name="Druzhinina I.S."/>
            <person name="Kubicek C.P."/>
            <person name="Gaskell J.A."/>
            <person name="Kersten P."/>
            <person name="St John F."/>
            <person name="Glasner J."/>
            <person name="Sabat G."/>
            <person name="Splinter BonDurant S."/>
            <person name="Syed K."/>
            <person name="Yadav J."/>
            <person name="Mgbeahuruike A.C."/>
            <person name="Kovalchuk A."/>
            <person name="Asiegbu F.O."/>
            <person name="Lackner G."/>
            <person name="Hoffmeister D."/>
            <person name="Rencoret J."/>
            <person name="Gutierrez A."/>
            <person name="Sun H."/>
            <person name="Lindquist E."/>
            <person name="Barry K."/>
            <person name="Riley R."/>
            <person name="Grigoriev I.V."/>
            <person name="Henrissat B."/>
            <person name="Kues U."/>
            <person name="Berka R.M."/>
            <person name="Martinez A.T."/>
            <person name="Covert S.F."/>
            <person name="Blanchette R.A."/>
            <person name="Cullen D."/>
        </authorList>
    </citation>
    <scope>NUCLEOTIDE SEQUENCE [LARGE SCALE GENOMIC DNA]</scope>
    <source>
        <strain evidence="10 11">11061_1 CR5-6</strain>
    </source>
</reference>
<proteinExistence type="inferred from homology"/>
<evidence type="ECO:0000256" key="7">
    <source>
        <dbReference type="ARBA" id="ARBA00023306"/>
    </source>
</evidence>
<sequence>MSVSADRSVLPIRATTFDGKTVTIRKKLKRYNIPSRLNTREQRVTNLLAVPIHRLMEELSISKATGLSKQYVRHAPSREAYSDPEAPMGTLWVDRYRPTCYLDLLGDDRVHREVMSWVKEWDYCVFGKKGKKRARDEENLDEYRRPRERLLLISGPPGLGKTTLAHVIAKQAGYEVFEVNASDARSAQIVDDRIRPALESGSKVGSSKPTLLVVDEIDGATGGSDTSAGFIFKLVQLTQDKPKKRSQSAKDNIPQPNRPLLRPIICICNDLYASSLSKLRPHARIIRFNRPNDFRLVNRLREICEIEGLKAQSRALTTLVGLAQGDLRGCLNTLQLIKAKNVEVTETIVRHATVGMKEAEMSQTTVLNDLFSPMSTKRAKDLGLGEEDLARYVNRLSREVEASGATDKIAVGCFEHYTTLRKHDANLNRFLKASEWLSTYDLFSGEMRSEREWALLQYLPFMLVPLYPLFQERGNPKVERPKADWESYTQTRVNEEVYKTLAKCMRTASTRHGGAYRHLASDETLQLEFAPMINRIISPPLRPVNKQVIKPDERALMSRLVDIMVAMELRFIQEKSEDGQLMYRLDPPIDTFVTYDGKRAADIAISRYAIRHLVASEIDAQLIHKQADAVEKAKGKTHAFFGRREPIEKGTNGPAASGEGQLLSAEPAARAVKRARQDVTVDIEEKVPTDFFGRPIIVRKDGQKGKPASRVGKAHVRTPGVAYRFNEGNSAAVRKLVKVSAFL</sequence>
<keyword evidence="4" id="KW-0067">ATP-binding</keyword>
<dbReference type="STRING" id="745531.A0A0C3SA39"/>
<comment type="subcellular location">
    <subcellularLocation>
        <location evidence="1">Nucleus</location>
    </subcellularLocation>
</comment>
<dbReference type="GO" id="GO:0005634">
    <property type="term" value="C:nucleus"/>
    <property type="evidence" value="ECO:0007669"/>
    <property type="project" value="UniProtKB-SubCell"/>
</dbReference>
<keyword evidence="7" id="KW-0131">Cell cycle</keyword>
<dbReference type="Gene3D" id="1.10.8.60">
    <property type="match status" value="1"/>
</dbReference>
<dbReference type="GO" id="GO:0003677">
    <property type="term" value="F:DNA binding"/>
    <property type="evidence" value="ECO:0007669"/>
    <property type="project" value="UniProtKB-KW"/>
</dbReference>
<feature type="domain" description="AAA+ ATPase" evidence="9">
    <location>
        <begin position="147"/>
        <end position="298"/>
    </location>
</feature>
<keyword evidence="2" id="KW-0235">DNA replication</keyword>
<dbReference type="AlphaFoldDB" id="A0A0C3SA39"/>
<dbReference type="InterPro" id="IPR047854">
    <property type="entry name" value="RFC_lid"/>
</dbReference>
<dbReference type="Pfam" id="PF00004">
    <property type="entry name" value="AAA"/>
    <property type="match status" value="1"/>
</dbReference>
<dbReference type="InterPro" id="IPR027417">
    <property type="entry name" value="P-loop_NTPase"/>
</dbReference>
<dbReference type="CDD" id="cd00009">
    <property type="entry name" value="AAA"/>
    <property type="match status" value="1"/>
</dbReference>
<dbReference type="InterPro" id="IPR003593">
    <property type="entry name" value="AAA+_ATPase"/>
</dbReference>
<evidence type="ECO:0000256" key="3">
    <source>
        <dbReference type="ARBA" id="ARBA00022741"/>
    </source>
</evidence>
<dbReference type="Proteomes" id="UP000053257">
    <property type="component" value="Unassembled WGS sequence"/>
</dbReference>
<dbReference type="EMBL" id="KN840473">
    <property type="protein sequence ID" value="KIP08852.1"/>
    <property type="molecule type" value="Genomic_DNA"/>
</dbReference>
<accession>A0A0C3SA39</accession>
<evidence type="ECO:0000256" key="4">
    <source>
        <dbReference type="ARBA" id="ARBA00022840"/>
    </source>
</evidence>
<dbReference type="GO" id="GO:0005524">
    <property type="term" value="F:ATP binding"/>
    <property type="evidence" value="ECO:0007669"/>
    <property type="project" value="UniProtKB-KW"/>
</dbReference>
<keyword evidence="11" id="KW-1185">Reference proteome</keyword>
<dbReference type="OrthoDB" id="2195431at2759"/>
<protein>
    <recommendedName>
        <fullName evidence="9">AAA+ ATPase domain-containing protein</fullName>
    </recommendedName>
</protein>
<evidence type="ECO:0000259" key="9">
    <source>
        <dbReference type="SMART" id="SM00382"/>
    </source>
</evidence>
<dbReference type="PANTHER" id="PTHR46765:SF1">
    <property type="entry name" value="P-LOOP CONTAINING NUCLEOSIDE TRIPHOSPHATE HYDROLASES SUPERFAMILY PROTEIN"/>
    <property type="match status" value="1"/>
</dbReference>
<evidence type="ECO:0000256" key="8">
    <source>
        <dbReference type="ARBA" id="ARBA00043975"/>
    </source>
</evidence>
<keyword evidence="5" id="KW-0238">DNA-binding</keyword>
<evidence type="ECO:0000256" key="2">
    <source>
        <dbReference type="ARBA" id="ARBA00022705"/>
    </source>
</evidence>
<dbReference type="GO" id="GO:0016887">
    <property type="term" value="F:ATP hydrolysis activity"/>
    <property type="evidence" value="ECO:0007669"/>
    <property type="project" value="InterPro"/>
</dbReference>
<evidence type="ECO:0000256" key="1">
    <source>
        <dbReference type="ARBA" id="ARBA00004123"/>
    </source>
</evidence>
<keyword evidence="3" id="KW-0547">Nucleotide-binding</keyword>
<evidence type="ECO:0000313" key="11">
    <source>
        <dbReference type="Proteomes" id="UP000053257"/>
    </source>
</evidence>
<dbReference type="CDD" id="cd18140">
    <property type="entry name" value="HLD_clamp_RFC"/>
    <property type="match status" value="1"/>
</dbReference>
<dbReference type="SMART" id="SM00382">
    <property type="entry name" value="AAA"/>
    <property type="match status" value="1"/>
</dbReference>
<dbReference type="InterPro" id="IPR053016">
    <property type="entry name" value="CTF18-RFC_complex"/>
</dbReference>
<name>A0A0C3SA39_PHLG1</name>
<keyword evidence="6" id="KW-0539">Nucleus</keyword>
<dbReference type="GO" id="GO:0006260">
    <property type="term" value="P:DNA replication"/>
    <property type="evidence" value="ECO:0007669"/>
    <property type="project" value="UniProtKB-KW"/>
</dbReference>
<gene>
    <name evidence="10" type="ORF">PHLGIDRAFT_68643</name>
</gene>
<dbReference type="Gene3D" id="3.40.50.300">
    <property type="entry name" value="P-loop containing nucleotide triphosphate hydrolases"/>
    <property type="match status" value="1"/>
</dbReference>
<organism evidence="10 11">
    <name type="scientific">Phlebiopsis gigantea (strain 11061_1 CR5-6)</name>
    <name type="common">White-rot fungus</name>
    <name type="synonym">Peniophora gigantea</name>
    <dbReference type="NCBI Taxonomy" id="745531"/>
    <lineage>
        <taxon>Eukaryota</taxon>
        <taxon>Fungi</taxon>
        <taxon>Dikarya</taxon>
        <taxon>Basidiomycota</taxon>
        <taxon>Agaricomycotina</taxon>
        <taxon>Agaricomycetes</taxon>
        <taxon>Polyporales</taxon>
        <taxon>Phanerochaetaceae</taxon>
        <taxon>Phlebiopsis</taxon>
    </lineage>
</organism>